<keyword evidence="4" id="KW-0406">Ion transport</keyword>
<dbReference type="Gene3D" id="3.40.50.150">
    <property type="entry name" value="Vaccinia Virus protein VP39"/>
    <property type="match status" value="1"/>
</dbReference>
<dbReference type="Proteomes" id="UP000052943">
    <property type="component" value="Unassembled WGS sequence"/>
</dbReference>
<dbReference type="Gene3D" id="1.20.1690.10">
    <property type="entry name" value="V-type ATP synthase subunit C domain"/>
    <property type="match status" value="2"/>
</dbReference>
<accession>A0A0W8C574</accession>
<feature type="region of interest" description="Disordered" evidence="5">
    <location>
        <begin position="722"/>
        <end position="742"/>
    </location>
</feature>
<dbReference type="Gene3D" id="1.10.132.50">
    <property type="entry name" value="ATP synthase (C/AC39) subunit, domain 3"/>
    <property type="match status" value="1"/>
</dbReference>
<proteinExistence type="inferred from homology"/>
<dbReference type="SUPFAM" id="SSF53335">
    <property type="entry name" value="S-adenosyl-L-methionine-dependent methyltransferases"/>
    <property type="match status" value="1"/>
</dbReference>
<dbReference type="STRING" id="4790.A0A0W8C574"/>
<dbReference type="InterPro" id="IPR044911">
    <property type="entry name" value="V-type_ATPase_csu/dsu_dom_3"/>
</dbReference>
<dbReference type="GO" id="GO:0046961">
    <property type="term" value="F:proton-transporting ATPase activity, rotational mechanism"/>
    <property type="evidence" value="ECO:0007669"/>
    <property type="project" value="InterPro"/>
</dbReference>
<dbReference type="SUPFAM" id="SSF103486">
    <property type="entry name" value="V-type ATP synthase subunit C"/>
    <property type="match status" value="1"/>
</dbReference>
<gene>
    <name evidence="7" type="ORF">AM587_10006155</name>
</gene>
<dbReference type="InterPro" id="IPR036079">
    <property type="entry name" value="ATPase_csu/dsu_sf"/>
</dbReference>
<sequence length="742" mass="82839">MVVAAGDITTFNIQHGYVEGLVRGFRSGFLDDVDYHHLTQCESLEDVKLNLQETDYDQFLADESSGTISPGLIQAGTTNKLVEEFNFLRAQAMEPLGQFLDFITYEYMIDNVILLLKGTLNGRDVNELIGQLHPLGKFDESIMRSICTFEPNAKGYSDLYETVLIDTPIGTYFSQFLEESAGGDRMEGTSDVRNVLEEVQMELIKNSMLKLWLEDFYNFCQEIGGDTATIMGEILKARADRIAINITLNSFGTPLNEPAMRISDRKPLYPSIGSLYPDATAILAEAGDESSLGAALDSFPVYRKIWEVHQGEGVDSKSIDDAFYERDVQMAELAFQSQMHFACFYAYVKLKEQEVRNLVWICECIVQNQRDAINNFIPIFSDTAPLAVRAFLVAHAHQNVIGQFLLVYEAIPIAGHLGQREPHTAMNRLATLAQRAVARRSFSTAPIFNRGVKRQQRNNIALLENSDEYEYLKDEVARRLIDRLEDIEREFTLALDLGCGSGHLYKNLSVDDGLGGVKKLIQCDSAEKLLLRDDLETETTLETSRLAVDEEFLPFPKQHFDLVMSSLSLHWVNDLESTFRQVLDTLKPDGAFIGAVLGGDSLQELRSAFILGDQERQGGISPHISPFMNVADAGNLLSATGFNLCTVDTDYIQVDYPNAFVLMEHLRGMGENHAVNSRGAPATRDSLLAAASIYQSMFGQPDGTVPATFQVIYLIGWSPHESQQKPLRRGSAQHSLKELGHD</sequence>
<organism evidence="7 8">
    <name type="scientific">Phytophthora nicotianae</name>
    <name type="common">Potato buckeye rot agent</name>
    <name type="synonym">Phytophthora parasitica</name>
    <dbReference type="NCBI Taxonomy" id="4792"/>
    <lineage>
        <taxon>Eukaryota</taxon>
        <taxon>Sar</taxon>
        <taxon>Stramenopiles</taxon>
        <taxon>Oomycota</taxon>
        <taxon>Peronosporomycetes</taxon>
        <taxon>Peronosporales</taxon>
        <taxon>Peronosporaceae</taxon>
        <taxon>Phytophthora</taxon>
    </lineage>
</organism>
<dbReference type="InterPro" id="IPR002843">
    <property type="entry name" value="ATPase_V0-cplx_csu/dsu"/>
</dbReference>
<keyword evidence="2" id="KW-0813">Transport</keyword>
<evidence type="ECO:0000256" key="2">
    <source>
        <dbReference type="ARBA" id="ARBA00022448"/>
    </source>
</evidence>
<dbReference type="InterPro" id="IPR029063">
    <property type="entry name" value="SAM-dependent_MTases_sf"/>
</dbReference>
<dbReference type="PANTHER" id="PTHR11028">
    <property type="entry name" value="VACUOLAR ATP SYNTHASE SUBUNIT AC39"/>
    <property type="match status" value="1"/>
</dbReference>
<dbReference type="InterPro" id="IPR035067">
    <property type="entry name" value="V-type_ATPase_csu/dsu"/>
</dbReference>
<evidence type="ECO:0000256" key="5">
    <source>
        <dbReference type="SAM" id="MobiDB-lite"/>
    </source>
</evidence>
<evidence type="ECO:0000259" key="6">
    <source>
        <dbReference type="Pfam" id="PF08241"/>
    </source>
</evidence>
<evidence type="ECO:0000256" key="3">
    <source>
        <dbReference type="ARBA" id="ARBA00022781"/>
    </source>
</evidence>
<dbReference type="AlphaFoldDB" id="A0A0W8C574"/>
<dbReference type="GO" id="GO:0033179">
    <property type="term" value="C:proton-transporting V-type ATPase, V0 domain"/>
    <property type="evidence" value="ECO:0007669"/>
    <property type="project" value="InterPro"/>
</dbReference>
<evidence type="ECO:0000313" key="8">
    <source>
        <dbReference type="Proteomes" id="UP000052943"/>
    </source>
</evidence>
<evidence type="ECO:0000256" key="1">
    <source>
        <dbReference type="ARBA" id="ARBA00006709"/>
    </source>
</evidence>
<dbReference type="EMBL" id="LNFO01004906">
    <property type="protein sequence ID" value="KUF79229.1"/>
    <property type="molecule type" value="Genomic_DNA"/>
</dbReference>
<name>A0A0W8C574_PHYNI</name>
<reference evidence="7 8" key="1">
    <citation type="submission" date="2015-11" db="EMBL/GenBank/DDBJ databases">
        <title>Genomes and virulence difference between two physiological races of Phytophthora nicotianae.</title>
        <authorList>
            <person name="Liu H."/>
            <person name="Ma X."/>
            <person name="Yu H."/>
            <person name="Fang D."/>
            <person name="Li Y."/>
            <person name="Wang X."/>
            <person name="Wang W."/>
            <person name="Dong Y."/>
            <person name="Xiao B."/>
        </authorList>
    </citation>
    <scope>NUCLEOTIDE SEQUENCE [LARGE SCALE GENOMIC DNA]</scope>
    <source>
        <strain evidence="8">race 0</strain>
    </source>
</reference>
<evidence type="ECO:0000256" key="4">
    <source>
        <dbReference type="ARBA" id="ARBA00023065"/>
    </source>
</evidence>
<comment type="similarity">
    <text evidence="1">Belongs to the V-ATPase V0D/AC39 subunit family.</text>
</comment>
<dbReference type="Pfam" id="PF08241">
    <property type="entry name" value="Methyltransf_11"/>
    <property type="match status" value="1"/>
</dbReference>
<dbReference type="OrthoDB" id="10250083at2759"/>
<evidence type="ECO:0000313" key="7">
    <source>
        <dbReference type="EMBL" id="KUF79229.1"/>
    </source>
</evidence>
<dbReference type="FunFam" id="1.20.1690.10:FF:000007">
    <property type="entry name" value="V-type proton ATPase subunit"/>
    <property type="match status" value="1"/>
</dbReference>
<feature type="domain" description="Methyltransferase type 11" evidence="6">
    <location>
        <begin position="495"/>
        <end position="593"/>
    </location>
</feature>
<dbReference type="CDD" id="cd02440">
    <property type="entry name" value="AdoMet_MTases"/>
    <property type="match status" value="1"/>
</dbReference>
<dbReference type="Pfam" id="PF01992">
    <property type="entry name" value="vATP-synt_AC39"/>
    <property type="match status" value="1"/>
</dbReference>
<dbReference type="GO" id="GO:0008757">
    <property type="term" value="F:S-adenosylmethionine-dependent methyltransferase activity"/>
    <property type="evidence" value="ECO:0007669"/>
    <property type="project" value="InterPro"/>
</dbReference>
<comment type="caution">
    <text evidence="7">The sequence shown here is derived from an EMBL/GenBank/DDBJ whole genome shotgun (WGS) entry which is preliminary data.</text>
</comment>
<dbReference type="InterPro" id="IPR016727">
    <property type="entry name" value="ATPase_V0-cplx_dsu"/>
</dbReference>
<keyword evidence="3" id="KW-0375">Hydrogen ion transport</keyword>
<dbReference type="InterPro" id="IPR013216">
    <property type="entry name" value="Methyltransf_11"/>
</dbReference>
<protein>
    <submittedName>
        <fullName evidence="7">H-or Na-translocating F-type</fullName>
    </submittedName>
</protein>